<proteinExistence type="predicted"/>
<name>A0A346B189_9FIRM</name>
<organism evidence="1 2">
    <name type="scientific">Megasphaera stantonii</name>
    <dbReference type="NCBI Taxonomy" id="2144175"/>
    <lineage>
        <taxon>Bacteria</taxon>
        <taxon>Bacillati</taxon>
        <taxon>Bacillota</taxon>
        <taxon>Negativicutes</taxon>
        <taxon>Veillonellales</taxon>
        <taxon>Veillonellaceae</taxon>
        <taxon>Megasphaera</taxon>
    </lineage>
</organism>
<dbReference type="GO" id="GO:0043571">
    <property type="term" value="P:maintenance of CRISPR repeat elements"/>
    <property type="evidence" value="ECO:0007669"/>
    <property type="project" value="InterPro"/>
</dbReference>
<evidence type="ECO:0000313" key="1">
    <source>
        <dbReference type="EMBL" id="AXL21882.1"/>
    </source>
</evidence>
<dbReference type="Proteomes" id="UP000254337">
    <property type="component" value="Chromosome"/>
</dbReference>
<dbReference type="InterPro" id="IPR006482">
    <property type="entry name" value="Cas7_Csh2/Csh2"/>
</dbReference>
<sequence>MNKINFIGIISATNCNPNGDPLLGNRPRTDYDGYGEITDVCIKRKIRNRLQLAGERILLQTHDRIDDGCINVKERANLPEVRKLLSKKKETDAISVLCREFFDVRAFGMVFSMLPFKSTLISGVKGPVTMSMGRSLDIVTIRDIQITRSGNITSEEGRGPETYGMSLPKIDYGAYMFFGGITPVIAQKTGFSDEDAEKLKAAMLDMFQTDASIARPDGSMCVPLLYWIKHESSLGVCNPVLIKKAIKIAKKDGIDSPRRWEDYEVDDHELFKIPKLTIEKYTL</sequence>
<evidence type="ECO:0000313" key="2">
    <source>
        <dbReference type="Proteomes" id="UP000254337"/>
    </source>
</evidence>
<dbReference type="OrthoDB" id="9776792at2"/>
<keyword evidence="2" id="KW-1185">Reference proteome</keyword>
<dbReference type="KEGG" id="meg:DKB62_10080"/>
<accession>A0A346B189</accession>
<dbReference type="NCBIfam" id="TIGR02589">
    <property type="entry name" value="cas_Csd2"/>
    <property type="match status" value="1"/>
</dbReference>
<dbReference type="RefSeq" id="WP_107196558.1">
    <property type="nucleotide sequence ID" value="NZ_CP029462.1"/>
</dbReference>
<dbReference type="NCBIfam" id="TIGR01595">
    <property type="entry name" value="cas_CT1132"/>
    <property type="match status" value="1"/>
</dbReference>
<dbReference type="InterPro" id="IPR013418">
    <property type="entry name" value="CRISPR-assoc_prot_Cas7/Csd2"/>
</dbReference>
<protein>
    <submittedName>
        <fullName evidence="1">Type I-C CRISPR-associated protein Cas7/Csd2</fullName>
    </submittedName>
</protein>
<dbReference type="Pfam" id="PF05107">
    <property type="entry name" value="Cas_Cas7"/>
    <property type="match status" value="1"/>
</dbReference>
<dbReference type="EMBL" id="CP029462">
    <property type="protein sequence ID" value="AXL21882.1"/>
    <property type="molecule type" value="Genomic_DNA"/>
</dbReference>
<reference evidence="1 2" key="1">
    <citation type="submission" date="2018-05" db="EMBL/GenBank/DDBJ databases">
        <title>Complete genome sequence of Megasphaera sp. AJH120T, isolated from the ceca of a chicken.</title>
        <authorList>
            <person name="Maki J."/>
            <person name="Looft T."/>
        </authorList>
    </citation>
    <scope>NUCLEOTIDE SEQUENCE [LARGE SCALE GENOMIC DNA]</scope>
    <source>
        <strain evidence="1 2">AJH120</strain>
    </source>
</reference>
<dbReference type="AlphaFoldDB" id="A0A346B189"/>
<gene>
    <name evidence="1" type="primary">cas7c</name>
    <name evidence="1" type="ORF">DKB62_10080</name>
</gene>